<protein>
    <submittedName>
        <fullName evidence="3">DUF4382 domain-containing protein</fullName>
    </submittedName>
</protein>
<proteinExistence type="predicted"/>
<dbReference type="EMBL" id="JAPMUA010000004">
    <property type="protein sequence ID" value="MDG3586664.1"/>
    <property type="molecule type" value="Genomic_DNA"/>
</dbReference>
<name>A0ABT6FTR5_9FLAO</name>
<evidence type="ECO:0000259" key="2">
    <source>
        <dbReference type="Pfam" id="PF14321"/>
    </source>
</evidence>
<dbReference type="Pfam" id="PF14321">
    <property type="entry name" value="DUF4382"/>
    <property type="match status" value="1"/>
</dbReference>
<keyword evidence="4" id="KW-1185">Reference proteome</keyword>
<dbReference type="Gene3D" id="2.60.40.1120">
    <property type="entry name" value="Carboxypeptidase-like, regulatory domain"/>
    <property type="match status" value="2"/>
</dbReference>
<evidence type="ECO:0000256" key="1">
    <source>
        <dbReference type="SAM" id="SignalP"/>
    </source>
</evidence>
<keyword evidence="1" id="KW-0732">Signal</keyword>
<dbReference type="RefSeq" id="WP_277900390.1">
    <property type="nucleotide sequence ID" value="NZ_JAPMUA010000004.1"/>
</dbReference>
<feature type="chain" id="PRO_5047531229" evidence="1">
    <location>
        <begin position="26"/>
        <end position="358"/>
    </location>
</feature>
<feature type="domain" description="DUF4382" evidence="2">
    <location>
        <begin position="41"/>
        <end position="181"/>
    </location>
</feature>
<dbReference type="PROSITE" id="PS51257">
    <property type="entry name" value="PROKAR_LIPOPROTEIN"/>
    <property type="match status" value="1"/>
</dbReference>
<evidence type="ECO:0000313" key="3">
    <source>
        <dbReference type="EMBL" id="MDG3586664.1"/>
    </source>
</evidence>
<evidence type="ECO:0000313" key="4">
    <source>
        <dbReference type="Proteomes" id="UP001153642"/>
    </source>
</evidence>
<feature type="signal peptide" evidence="1">
    <location>
        <begin position="1"/>
        <end position="25"/>
    </location>
</feature>
<sequence>MKNLRRLSSSLLMLLAILFVATSCSDDDDTNTDIPSDEMSNVTVRLVDAPGDYEKVNVDIQDVLINRTDDDESGWESIGEINAGVYDLLELTGGASVILAENEIPAGEIEQLRLVLGDNNTVVVDGEELPLDTPSAEQSGLKIKFDDVELDGGYSYEIILDFDAEKSVVEAGESGKYILKPVINASTEVNSGRIAGAVVPTDYQVLASVVTEEQDTITTYTDDSGIFVLNGVPAGTYEVVLTPDEASGYAEVTVPDVAVENGEVADIGSIELEAVTGGSITGTVINADTTVTASVIVDDEVVSADTNADGAFTLEGVPAGTYILTLTPAEGSAFGEMSIEAVEVVDGEATAVGDITLQ</sequence>
<comment type="caution">
    <text evidence="3">The sequence shown here is derived from an EMBL/GenBank/DDBJ whole genome shotgun (WGS) entry which is preliminary data.</text>
</comment>
<dbReference type="InterPro" id="IPR025491">
    <property type="entry name" value="DUF4382"/>
</dbReference>
<reference evidence="3" key="1">
    <citation type="submission" date="2022-11" db="EMBL/GenBank/DDBJ databases">
        <title>High-quality draft genome sequence of Galbibacter sp. strain CMA-7.</title>
        <authorList>
            <person name="Wei L."/>
            <person name="Dong C."/>
            <person name="Shao Z."/>
        </authorList>
    </citation>
    <scope>NUCLEOTIDE SEQUENCE</scope>
    <source>
        <strain evidence="3">CMA-7</strain>
    </source>
</reference>
<organism evidence="3 4">
    <name type="scientific">Galbibacter pacificus</name>
    <dbReference type="NCBI Taxonomy" id="2996052"/>
    <lineage>
        <taxon>Bacteria</taxon>
        <taxon>Pseudomonadati</taxon>
        <taxon>Bacteroidota</taxon>
        <taxon>Flavobacteriia</taxon>
        <taxon>Flavobacteriales</taxon>
        <taxon>Flavobacteriaceae</taxon>
        <taxon>Galbibacter</taxon>
    </lineage>
</organism>
<dbReference type="Proteomes" id="UP001153642">
    <property type="component" value="Unassembled WGS sequence"/>
</dbReference>
<accession>A0ABT6FTR5</accession>
<dbReference type="Pfam" id="PF13620">
    <property type="entry name" value="CarboxypepD_reg"/>
    <property type="match status" value="1"/>
</dbReference>
<gene>
    <name evidence="3" type="ORF">OSR52_12375</name>
</gene>
<dbReference type="SUPFAM" id="SSF49452">
    <property type="entry name" value="Starch-binding domain-like"/>
    <property type="match status" value="2"/>
</dbReference>
<dbReference type="InterPro" id="IPR013784">
    <property type="entry name" value="Carb-bd-like_fold"/>
</dbReference>